<comment type="similarity">
    <text evidence="1">In the N-terminal section; belongs to the CRISPR-associated nuclease Cas3-HD family.</text>
</comment>
<feature type="domain" description="HD Cas3-type" evidence="10">
    <location>
        <begin position="13"/>
        <end position="219"/>
    </location>
</feature>
<dbReference type="Pfam" id="PF18019">
    <property type="entry name" value="Cas3_HD"/>
    <property type="match status" value="1"/>
</dbReference>
<dbReference type="GO" id="GO:0046872">
    <property type="term" value="F:metal ion binding"/>
    <property type="evidence" value="ECO:0007669"/>
    <property type="project" value="UniProtKB-KW"/>
</dbReference>
<evidence type="ECO:0000256" key="4">
    <source>
        <dbReference type="ARBA" id="ARBA00022723"/>
    </source>
</evidence>
<dbReference type="eggNOG" id="COG1203">
    <property type="taxonomic scope" value="Bacteria"/>
</dbReference>
<dbReference type="SMART" id="SM00487">
    <property type="entry name" value="DEXDc"/>
    <property type="match status" value="1"/>
</dbReference>
<gene>
    <name evidence="11" type="ordered locus">Arch_1761</name>
</gene>
<dbReference type="GO" id="GO:0003724">
    <property type="term" value="F:RNA helicase activity"/>
    <property type="evidence" value="ECO:0007669"/>
    <property type="project" value="TreeGrafter"/>
</dbReference>
<dbReference type="InterPro" id="IPR006474">
    <property type="entry name" value="Helicase_Cas3_CRISPR-ass_core"/>
</dbReference>
<dbReference type="STRING" id="644284.Arch_1761"/>
<evidence type="ECO:0000259" key="10">
    <source>
        <dbReference type="PROSITE" id="PS51643"/>
    </source>
</evidence>
<dbReference type="GO" id="GO:0003723">
    <property type="term" value="F:RNA binding"/>
    <property type="evidence" value="ECO:0007669"/>
    <property type="project" value="TreeGrafter"/>
</dbReference>
<keyword evidence="8" id="KW-0067">ATP-binding</keyword>
<dbReference type="Proteomes" id="UP000000376">
    <property type="component" value="Chromosome"/>
</dbReference>
<dbReference type="InterPro" id="IPR038257">
    <property type="entry name" value="CRISPR-assoc_Cas3_HD_sf"/>
</dbReference>
<proteinExistence type="inferred from homology"/>
<organism evidence="11 12">
    <name type="scientific">Arcanobacterium haemolyticum (strain ATCC 9345 / DSM 20595 / CCM 5947 / CCUG 17215 / LMG 16163 / NBRC 15585 / NCTC 8452 / 11018)</name>
    <dbReference type="NCBI Taxonomy" id="644284"/>
    <lineage>
        <taxon>Bacteria</taxon>
        <taxon>Bacillati</taxon>
        <taxon>Actinomycetota</taxon>
        <taxon>Actinomycetes</taxon>
        <taxon>Actinomycetales</taxon>
        <taxon>Actinomycetaceae</taxon>
        <taxon>Arcanobacterium</taxon>
    </lineage>
</organism>
<dbReference type="PANTHER" id="PTHR47963:SF9">
    <property type="entry name" value="CRISPR-ASSOCIATED ENDONUCLEASE_HELICASE CAS3"/>
    <property type="match status" value="1"/>
</dbReference>
<dbReference type="HOGENOM" id="CLU_013924_1_0_11"/>
<dbReference type="InterPro" id="IPR001650">
    <property type="entry name" value="Helicase_C-like"/>
</dbReference>
<accession>D7BLB3</accession>
<keyword evidence="3" id="KW-0540">Nuclease</keyword>
<name>D7BLB3_ARCHD</name>
<dbReference type="GO" id="GO:0051607">
    <property type="term" value="P:defense response to virus"/>
    <property type="evidence" value="ECO:0007669"/>
    <property type="project" value="UniProtKB-KW"/>
</dbReference>
<dbReference type="PROSITE" id="PS51643">
    <property type="entry name" value="HD_CAS3"/>
    <property type="match status" value="1"/>
</dbReference>
<keyword evidence="12" id="KW-1185">Reference proteome</keyword>
<keyword evidence="5" id="KW-0547">Nucleotide-binding</keyword>
<dbReference type="Gene3D" id="3.40.50.300">
    <property type="entry name" value="P-loop containing nucleotide triphosphate hydrolases"/>
    <property type="match status" value="2"/>
</dbReference>
<dbReference type="InterPro" id="IPR027417">
    <property type="entry name" value="P-loop_NTPase"/>
</dbReference>
<dbReference type="CDD" id="cd09641">
    <property type="entry name" value="Cas3''_I"/>
    <property type="match status" value="1"/>
</dbReference>
<evidence type="ECO:0000256" key="3">
    <source>
        <dbReference type="ARBA" id="ARBA00022722"/>
    </source>
</evidence>
<dbReference type="EMBL" id="CP002045">
    <property type="protein sequence ID" value="ADH93443.1"/>
    <property type="molecule type" value="Genomic_DNA"/>
</dbReference>
<dbReference type="NCBIfam" id="TIGR01596">
    <property type="entry name" value="cas3_HD"/>
    <property type="match status" value="1"/>
</dbReference>
<dbReference type="GO" id="GO:0016787">
    <property type="term" value="F:hydrolase activity"/>
    <property type="evidence" value="ECO:0007669"/>
    <property type="project" value="UniProtKB-KW"/>
</dbReference>
<evidence type="ECO:0000313" key="12">
    <source>
        <dbReference type="Proteomes" id="UP000000376"/>
    </source>
</evidence>
<dbReference type="GO" id="GO:0005524">
    <property type="term" value="F:ATP binding"/>
    <property type="evidence" value="ECO:0007669"/>
    <property type="project" value="UniProtKB-KW"/>
</dbReference>
<evidence type="ECO:0000256" key="7">
    <source>
        <dbReference type="ARBA" id="ARBA00022806"/>
    </source>
</evidence>
<dbReference type="InterPro" id="IPR014001">
    <property type="entry name" value="Helicase_ATP-bd"/>
</dbReference>
<dbReference type="AlphaFoldDB" id="D7BLB3"/>
<dbReference type="OrthoDB" id="9810236at2"/>
<dbReference type="SUPFAM" id="SSF52540">
    <property type="entry name" value="P-loop containing nucleoside triphosphate hydrolases"/>
    <property type="match status" value="1"/>
</dbReference>
<dbReference type="InterPro" id="IPR050547">
    <property type="entry name" value="DEAD_box_RNA_helicases"/>
</dbReference>
<dbReference type="RefSeq" id="WP_013170929.1">
    <property type="nucleotide sequence ID" value="NC_014218.1"/>
</dbReference>
<dbReference type="InterPro" id="IPR006483">
    <property type="entry name" value="CRISPR-assoc_Cas3_HD"/>
</dbReference>
<evidence type="ECO:0000256" key="1">
    <source>
        <dbReference type="ARBA" id="ARBA00006847"/>
    </source>
</evidence>
<dbReference type="GO" id="GO:0004518">
    <property type="term" value="F:nuclease activity"/>
    <property type="evidence" value="ECO:0007669"/>
    <property type="project" value="UniProtKB-KW"/>
</dbReference>
<comment type="similarity">
    <text evidence="2">In the central section; belongs to the CRISPR-associated helicase Cas3 family.</text>
</comment>
<dbReference type="Gene3D" id="1.10.3210.30">
    <property type="match status" value="1"/>
</dbReference>
<dbReference type="KEGG" id="ahe:Arch_1761"/>
<dbReference type="NCBIfam" id="TIGR01587">
    <property type="entry name" value="cas3_core"/>
    <property type="match status" value="1"/>
</dbReference>
<keyword evidence="6" id="KW-0378">Hydrolase</keyword>
<sequence>MNTHPELWAKQDGFEKTYPLIAHLLDTVTVAGALYDHWLRPGLRELIEENLGKQARSIVIAVMGLHDVGKANPLFQQRPQENGLEWQKIREIIDSSGNYKPIPPRHILLDRTKIDVRRHECSSAYTLQPSPPTEARAASKLWLHLVLGGHHGRFLPVLKRAESTKIQNGYKDYGWEQAQKDLTDLVLKECNITTKDIPEKVDPTIVLLLSGLVILADRIASGALFVDSGFDLLSHEPELLNDPSSWVTRRKAEAEKRVHNTVGIYSPWPNPQAAREAILGKYSPRPIQQRALDAGDGLWSLMATTGSGKTEAALLRHSTRPERLIFLLPTQATSNAIMRRVQHAYQGTCNVAALAHGLASVEDFYTKPISVYDDEAINGQTLNTTDKPDGLYPSSFVRAGAARLFAPVCVGTIDQALAASLPGKWIHFRLLALANAHIVIDEVHTLDPYQSKLLEGILPWLAKTRTRVTFLTATMPSSQREQLLAAYSQGDEPLSPPIFPSIDEVTSTNIMSTPVESLNVTMNIDLRQTTFDSLVSSHIAWHTNIRQQYPTARIGIICNTVRRAQDIARELQLRGEHVLLLHSRMTAEHRRQTATQLLDLVGPKGTGENITVIGTQAIEASLDIDLDFLNSEICPAPSLVQRAGRQWRHPDPHRSERCPNEKEKTLTITWFESDEDGQYLPYLAAELRRTYTWLSNHKQLIIPDHAQDFIDSAHVDFTNAETDSDHDALTQNLLKSMRGDSNRAEISAALEPHAEVSKFSGLTTDNPADESTTRLIDQGSQARLIMGSVSGKIPGSWKGTPEELLALTSQDKEQIRHALRASMPLYLARSQGREEYLAEHDMISLAGSRSLLAGYYFMPQADRWYDELLGFTDRDESDKGL</sequence>
<dbReference type="Pfam" id="PF22590">
    <property type="entry name" value="Cas3-like_C_2"/>
    <property type="match status" value="1"/>
</dbReference>
<dbReference type="SMART" id="SM00490">
    <property type="entry name" value="HELICc"/>
    <property type="match status" value="1"/>
</dbReference>
<evidence type="ECO:0000256" key="2">
    <source>
        <dbReference type="ARBA" id="ARBA00009046"/>
    </source>
</evidence>
<keyword evidence="4" id="KW-0479">Metal-binding</keyword>
<keyword evidence="9" id="KW-0051">Antiviral defense</keyword>
<evidence type="ECO:0000256" key="6">
    <source>
        <dbReference type="ARBA" id="ARBA00022801"/>
    </source>
</evidence>
<dbReference type="PANTHER" id="PTHR47963">
    <property type="entry name" value="DEAD-BOX ATP-DEPENDENT RNA HELICASE 47, MITOCHONDRIAL"/>
    <property type="match status" value="1"/>
</dbReference>
<evidence type="ECO:0000256" key="9">
    <source>
        <dbReference type="ARBA" id="ARBA00023118"/>
    </source>
</evidence>
<protein>
    <submittedName>
        <fullName evidence="11">CRISPR-associated helicase Cas3</fullName>
    </submittedName>
</protein>
<keyword evidence="7" id="KW-0347">Helicase</keyword>
<dbReference type="InterPro" id="IPR054712">
    <property type="entry name" value="Cas3-like_dom"/>
</dbReference>
<evidence type="ECO:0000256" key="5">
    <source>
        <dbReference type="ARBA" id="ARBA00022741"/>
    </source>
</evidence>
<evidence type="ECO:0000313" key="11">
    <source>
        <dbReference type="EMBL" id="ADH93443.1"/>
    </source>
</evidence>
<reference evidence="11 12" key="1">
    <citation type="journal article" date="2010" name="Stand. Genomic Sci.">
        <title>Complete genome sequence of Arcanobacterium haemolyticum type strain (11018).</title>
        <authorList>
            <person name="Yasawong M."/>
            <person name="Teshima H."/>
            <person name="Lapidus A."/>
            <person name="Nolan M."/>
            <person name="Lucas S."/>
            <person name="Glavina Del Rio T."/>
            <person name="Tice H."/>
            <person name="Cheng J."/>
            <person name="Bruce D."/>
            <person name="Detter C."/>
            <person name="Tapia R."/>
            <person name="Han C."/>
            <person name="Goodwin L."/>
            <person name="Pitluck S."/>
            <person name="Liolios K."/>
            <person name="Ivanova N."/>
            <person name="Mavromatis K."/>
            <person name="Mikhailova N."/>
            <person name="Pati A."/>
            <person name="Chen A."/>
            <person name="Palaniappan K."/>
            <person name="Land M."/>
            <person name="Hauser L."/>
            <person name="Chang Y."/>
            <person name="Jeffries C."/>
            <person name="Rohde M."/>
            <person name="Sikorski J."/>
            <person name="Pukall R."/>
            <person name="Goker M."/>
            <person name="Woyke T."/>
            <person name="Bristow J."/>
            <person name="Eisen J."/>
            <person name="Markowitz V."/>
            <person name="Hugenholtz P."/>
            <person name="Kyrpides N."/>
            <person name="Klenk H."/>
        </authorList>
    </citation>
    <scope>NUCLEOTIDE SEQUENCE [LARGE SCALE GENOMIC DNA]</scope>
    <source>
        <strain evidence="12">ATCC 9345 / DSM 20595 / CCUG 17215 / LMG 16163 / NBRC 15585 / NCTC 8452 / 11018</strain>
    </source>
</reference>
<evidence type="ECO:0000256" key="8">
    <source>
        <dbReference type="ARBA" id="ARBA00022840"/>
    </source>
</evidence>